<dbReference type="PROSITE" id="PS50943">
    <property type="entry name" value="HTH_CROC1"/>
    <property type="match status" value="1"/>
</dbReference>
<protein>
    <submittedName>
        <fullName evidence="3">Helix-turn-helix transcriptional regulator</fullName>
    </submittedName>
</protein>
<dbReference type="PANTHER" id="PTHR46797:SF1">
    <property type="entry name" value="METHYLPHOSPHONATE SYNTHASE"/>
    <property type="match status" value="1"/>
</dbReference>
<feature type="domain" description="HTH cro/C1-type" evidence="2">
    <location>
        <begin position="17"/>
        <end position="71"/>
    </location>
</feature>
<evidence type="ECO:0000259" key="2">
    <source>
        <dbReference type="PROSITE" id="PS50943"/>
    </source>
</evidence>
<dbReference type="GO" id="GO:0005829">
    <property type="term" value="C:cytosol"/>
    <property type="evidence" value="ECO:0007669"/>
    <property type="project" value="TreeGrafter"/>
</dbReference>
<dbReference type="AlphaFoldDB" id="A0A7G9B2K6"/>
<evidence type="ECO:0000256" key="1">
    <source>
        <dbReference type="ARBA" id="ARBA00023125"/>
    </source>
</evidence>
<dbReference type="Pfam" id="PF01381">
    <property type="entry name" value="HTH_3"/>
    <property type="match status" value="1"/>
</dbReference>
<dbReference type="EMBL" id="CP060490">
    <property type="protein sequence ID" value="QNL43787.1"/>
    <property type="molecule type" value="Genomic_DNA"/>
</dbReference>
<dbReference type="Proteomes" id="UP000515960">
    <property type="component" value="Chromosome"/>
</dbReference>
<dbReference type="SUPFAM" id="SSF47413">
    <property type="entry name" value="lambda repressor-like DNA-binding domains"/>
    <property type="match status" value="1"/>
</dbReference>
<dbReference type="SMART" id="SM00530">
    <property type="entry name" value="HTH_XRE"/>
    <property type="match status" value="1"/>
</dbReference>
<proteinExistence type="predicted"/>
<name>A0A7G9B2K6_9FIRM</name>
<dbReference type="GO" id="GO:0003677">
    <property type="term" value="F:DNA binding"/>
    <property type="evidence" value="ECO:0007669"/>
    <property type="project" value="UniProtKB-KW"/>
</dbReference>
<dbReference type="KEGG" id="ohi:H8790_09955"/>
<dbReference type="InterPro" id="IPR001387">
    <property type="entry name" value="Cro/C1-type_HTH"/>
</dbReference>
<dbReference type="CDD" id="cd00093">
    <property type="entry name" value="HTH_XRE"/>
    <property type="match status" value="1"/>
</dbReference>
<sequence>MRDKDKKAINILIGEKIRFYREGAGYSREAFAELVGVSTRFIADVETGFVGVSLTNLKRICEILGVSSDRLLWEEDNQLGLDERVAHIDAKYADIVEQVISKQLEVIAIASKEEHRKKTRN</sequence>
<evidence type="ECO:0000313" key="4">
    <source>
        <dbReference type="Proteomes" id="UP000515960"/>
    </source>
</evidence>
<gene>
    <name evidence="3" type="ORF">H8790_09955</name>
</gene>
<dbReference type="InterPro" id="IPR010982">
    <property type="entry name" value="Lambda_DNA-bd_dom_sf"/>
</dbReference>
<dbReference type="Gene3D" id="1.10.260.40">
    <property type="entry name" value="lambda repressor-like DNA-binding domains"/>
    <property type="match status" value="1"/>
</dbReference>
<keyword evidence="4" id="KW-1185">Reference proteome</keyword>
<accession>A0A7G9B2K6</accession>
<keyword evidence="1" id="KW-0238">DNA-binding</keyword>
<dbReference type="InterPro" id="IPR050807">
    <property type="entry name" value="TransReg_Diox_bact_type"/>
</dbReference>
<organism evidence="3 4">
    <name type="scientific">Oscillibacter hominis</name>
    <dbReference type="NCBI Taxonomy" id="2763056"/>
    <lineage>
        <taxon>Bacteria</taxon>
        <taxon>Bacillati</taxon>
        <taxon>Bacillota</taxon>
        <taxon>Clostridia</taxon>
        <taxon>Eubacteriales</taxon>
        <taxon>Oscillospiraceae</taxon>
        <taxon>Oscillibacter</taxon>
    </lineage>
</organism>
<evidence type="ECO:0000313" key="3">
    <source>
        <dbReference type="EMBL" id="QNL43787.1"/>
    </source>
</evidence>
<dbReference type="RefSeq" id="WP_187332378.1">
    <property type="nucleotide sequence ID" value="NZ_CP060490.1"/>
</dbReference>
<reference evidence="3 4" key="1">
    <citation type="submission" date="2020-08" db="EMBL/GenBank/DDBJ databases">
        <authorList>
            <person name="Liu C."/>
            <person name="Sun Q."/>
        </authorList>
    </citation>
    <scope>NUCLEOTIDE SEQUENCE [LARGE SCALE GENOMIC DNA]</scope>
    <source>
        <strain evidence="3 4">NSJ-62</strain>
    </source>
</reference>
<dbReference type="GO" id="GO:0003700">
    <property type="term" value="F:DNA-binding transcription factor activity"/>
    <property type="evidence" value="ECO:0007669"/>
    <property type="project" value="TreeGrafter"/>
</dbReference>
<dbReference type="PANTHER" id="PTHR46797">
    <property type="entry name" value="HTH-TYPE TRANSCRIPTIONAL REGULATOR"/>
    <property type="match status" value="1"/>
</dbReference>